<reference evidence="1" key="1">
    <citation type="journal article" date="2015" name="Nature">
        <title>Complex archaea that bridge the gap between prokaryotes and eukaryotes.</title>
        <authorList>
            <person name="Spang A."/>
            <person name="Saw J.H."/>
            <person name="Jorgensen S.L."/>
            <person name="Zaremba-Niedzwiedzka K."/>
            <person name="Martijn J."/>
            <person name="Lind A.E."/>
            <person name="van Eijk R."/>
            <person name="Schleper C."/>
            <person name="Guy L."/>
            <person name="Ettema T.J."/>
        </authorList>
    </citation>
    <scope>NUCLEOTIDE SEQUENCE</scope>
</reference>
<evidence type="ECO:0000313" key="1">
    <source>
        <dbReference type="EMBL" id="KKK89449.1"/>
    </source>
</evidence>
<accession>A0A0F9BFP0</accession>
<comment type="caution">
    <text evidence="1">The sequence shown here is derived from an EMBL/GenBank/DDBJ whole genome shotgun (WGS) entry which is preliminary data.</text>
</comment>
<organism evidence="1">
    <name type="scientific">marine sediment metagenome</name>
    <dbReference type="NCBI Taxonomy" id="412755"/>
    <lineage>
        <taxon>unclassified sequences</taxon>
        <taxon>metagenomes</taxon>
        <taxon>ecological metagenomes</taxon>
    </lineage>
</organism>
<protein>
    <submittedName>
        <fullName evidence="1">Uncharacterized protein</fullName>
    </submittedName>
</protein>
<dbReference type="AlphaFoldDB" id="A0A0F9BFP0"/>
<gene>
    <name evidence="1" type="ORF">LCGC14_2732970</name>
</gene>
<sequence>MSCEDCENKQDLAFNKNIDETTGIVYVRVGNSNMAIVGCQKHCKELLEKMRSEK</sequence>
<dbReference type="EMBL" id="LAZR01049522">
    <property type="protein sequence ID" value="KKK89449.1"/>
    <property type="molecule type" value="Genomic_DNA"/>
</dbReference>
<proteinExistence type="predicted"/>
<name>A0A0F9BFP0_9ZZZZ</name>